<sequence>MKPLKTAVRTKGDLLPIPAAERDRIALECYMALCTLRSGRGDCHTLTVLTHALVATHFLLEAGVSDDRERRATFDAAQDAINRCDPASAVAGACAPASAAASDAIGGLLALYDRQLRLAPRATVAQVADRVDAYLGRSRDAAGETAQCAA</sequence>
<comment type="caution">
    <text evidence="1">The sequence shown here is derived from an EMBL/GenBank/DDBJ whole genome shotgun (WGS) entry which is preliminary data.</text>
</comment>
<dbReference type="Proteomes" id="UP000065521">
    <property type="component" value="Unassembled WGS sequence"/>
</dbReference>
<evidence type="ECO:0008006" key="3">
    <source>
        <dbReference type="Google" id="ProtNLM"/>
    </source>
</evidence>
<proteinExistence type="predicted"/>
<organism evidence="1 2">
    <name type="scientific">Burkholderia ubonensis</name>
    <dbReference type="NCBI Taxonomy" id="101571"/>
    <lineage>
        <taxon>Bacteria</taxon>
        <taxon>Pseudomonadati</taxon>
        <taxon>Pseudomonadota</taxon>
        <taxon>Betaproteobacteria</taxon>
        <taxon>Burkholderiales</taxon>
        <taxon>Burkholderiaceae</taxon>
        <taxon>Burkholderia</taxon>
        <taxon>Burkholderia cepacia complex</taxon>
    </lineage>
</organism>
<dbReference type="EMBL" id="LOTN01000071">
    <property type="protein sequence ID" value="KUZ82032.1"/>
    <property type="molecule type" value="Genomic_DNA"/>
</dbReference>
<name>A0A103D2W1_9BURK</name>
<accession>A0A103D2W1</accession>
<gene>
    <name evidence="1" type="ORF">WI38_31965</name>
</gene>
<reference evidence="1 2" key="1">
    <citation type="submission" date="2015-11" db="EMBL/GenBank/DDBJ databases">
        <title>Expanding the genomic diversity of Burkholderia species for the development of highly accurate diagnostics.</title>
        <authorList>
            <person name="Sahl J."/>
            <person name="Keim P."/>
            <person name="Wagner D."/>
        </authorList>
    </citation>
    <scope>NUCLEOTIDE SEQUENCE [LARGE SCALE GENOMIC DNA]</scope>
    <source>
        <strain evidence="1 2">RF32-BP4</strain>
    </source>
</reference>
<dbReference type="RefSeq" id="WP_059610278.1">
    <property type="nucleotide sequence ID" value="NZ_LOTK01000067.1"/>
</dbReference>
<evidence type="ECO:0000313" key="2">
    <source>
        <dbReference type="Proteomes" id="UP000065521"/>
    </source>
</evidence>
<dbReference type="AlphaFoldDB" id="A0A103D2W1"/>
<evidence type="ECO:0000313" key="1">
    <source>
        <dbReference type="EMBL" id="KUZ82032.1"/>
    </source>
</evidence>
<protein>
    <recommendedName>
        <fullName evidence="3">Fis family transcriptional regulator</fullName>
    </recommendedName>
</protein>